<evidence type="ECO:0000313" key="9">
    <source>
        <dbReference type="Proteomes" id="UP000429552"/>
    </source>
</evidence>
<proteinExistence type="predicted"/>
<dbReference type="GO" id="GO:0015171">
    <property type="term" value="F:amino acid transmembrane transporter activity"/>
    <property type="evidence" value="ECO:0007669"/>
    <property type="project" value="TreeGrafter"/>
</dbReference>
<dbReference type="Proteomes" id="UP000429552">
    <property type="component" value="Unassembled WGS sequence"/>
</dbReference>
<dbReference type="PIRSF" id="PIRSF006324">
    <property type="entry name" value="LeuE"/>
    <property type="match status" value="1"/>
</dbReference>
<keyword evidence="5 6" id="KW-0472">Membrane</keyword>
<reference evidence="7 9" key="1">
    <citation type="submission" date="2019-12" db="EMBL/GenBank/DDBJ databases">
        <title>Whole genome shotgun sequence of Streptomyces libani subsp. libani NBRC 13452.</title>
        <authorList>
            <person name="Ichikawa N."/>
            <person name="Kimura A."/>
            <person name="Kitahashi Y."/>
            <person name="Komaki H."/>
            <person name="Tamura T."/>
        </authorList>
    </citation>
    <scope>NUCLEOTIDE SEQUENCE [LARGE SCALE GENOMIC DNA]</scope>
    <source>
        <strain evidence="7 9">NBRC 13452</strain>
    </source>
</reference>
<dbReference type="Proteomes" id="UP001210609">
    <property type="component" value="Chromosome"/>
</dbReference>
<evidence type="ECO:0000256" key="2">
    <source>
        <dbReference type="ARBA" id="ARBA00022475"/>
    </source>
</evidence>
<feature type="transmembrane region" description="Helical" evidence="6">
    <location>
        <begin position="44"/>
        <end position="66"/>
    </location>
</feature>
<feature type="transmembrane region" description="Helical" evidence="6">
    <location>
        <begin position="203"/>
        <end position="221"/>
    </location>
</feature>
<accession>A0A640TUV6</accession>
<evidence type="ECO:0000313" key="7">
    <source>
        <dbReference type="EMBL" id="GFE27159.1"/>
    </source>
</evidence>
<dbReference type="AlphaFoldDB" id="A0A640TUV6"/>
<dbReference type="InterPro" id="IPR001123">
    <property type="entry name" value="LeuE-type"/>
</dbReference>
<sequence>MLTATLAFAGVAALINLTPGLDTLLVVRTSVTHGRTGGRAAAAGIITGCLAWGLATAVGLTALLTASRLAYDALRIAGAGYLAWLGLSALWRCRRQKEHDGQKRPKGVALTATSDEKPAGSFASGRGSAFRAGLGTNLLNPKAGIFYMSLIPQFIPHGAPVFGTTLLLTAIDVIELALWYWVVSSAASVLSERATRPSFRRRMEQLSGVTFLGFAAHLLLADRA</sequence>
<feature type="transmembrane region" description="Helical" evidence="6">
    <location>
        <begin position="161"/>
        <end position="182"/>
    </location>
</feature>
<keyword evidence="4 6" id="KW-1133">Transmembrane helix</keyword>
<dbReference type="PANTHER" id="PTHR30086:SF20">
    <property type="entry name" value="ARGININE EXPORTER PROTEIN ARGO-RELATED"/>
    <property type="match status" value="1"/>
</dbReference>
<reference evidence="8 10" key="2">
    <citation type="submission" date="2022-12" db="EMBL/GenBank/DDBJ databases">
        <authorList>
            <person name="Ruckert C."/>
            <person name="Busche T."/>
            <person name="Kalinowski J."/>
            <person name="Wittmann C."/>
        </authorList>
    </citation>
    <scope>NUCLEOTIDE SEQUENCE [LARGE SCALE GENOMIC DNA]</scope>
    <source>
        <strain evidence="8 10">DSM 40555</strain>
    </source>
</reference>
<gene>
    <name evidence="7" type="ORF">Sliba_76120</name>
    <name evidence="8" type="ORF">STRLI_007574</name>
</gene>
<dbReference type="Pfam" id="PF01810">
    <property type="entry name" value="LysE"/>
    <property type="match status" value="1"/>
</dbReference>
<organism evidence="7 9">
    <name type="scientific">Streptomyces nigrescens</name>
    <dbReference type="NCBI Taxonomy" id="1920"/>
    <lineage>
        <taxon>Bacteria</taxon>
        <taxon>Bacillati</taxon>
        <taxon>Actinomycetota</taxon>
        <taxon>Actinomycetes</taxon>
        <taxon>Kitasatosporales</taxon>
        <taxon>Streptomycetaceae</taxon>
        <taxon>Streptomyces</taxon>
    </lineage>
</organism>
<dbReference type="EMBL" id="BLIP01000003">
    <property type="protein sequence ID" value="GFE27159.1"/>
    <property type="molecule type" value="Genomic_DNA"/>
</dbReference>
<dbReference type="PANTHER" id="PTHR30086">
    <property type="entry name" value="ARGININE EXPORTER PROTEIN ARGO"/>
    <property type="match status" value="1"/>
</dbReference>
<keyword evidence="3 6" id="KW-0812">Transmembrane</keyword>
<protein>
    <submittedName>
        <fullName evidence="8">LysE family translocator</fullName>
    </submittedName>
    <submittedName>
        <fullName evidence="7">Threonine transporter RhtB</fullName>
    </submittedName>
</protein>
<dbReference type="EMBL" id="CP114202">
    <property type="protein sequence ID" value="WAU01249.1"/>
    <property type="molecule type" value="Genomic_DNA"/>
</dbReference>
<dbReference type="RefSeq" id="WP_159491755.1">
    <property type="nucleotide sequence ID" value="NZ_BLIP01000003.1"/>
</dbReference>
<evidence type="ECO:0000256" key="5">
    <source>
        <dbReference type="ARBA" id="ARBA00023136"/>
    </source>
</evidence>
<name>A0A640TUV6_STRNI</name>
<keyword evidence="2" id="KW-1003">Cell membrane</keyword>
<evidence type="ECO:0000256" key="3">
    <source>
        <dbReference type="ARBA" id="ARBA00022692"/>
    </source>
</evidence>
<evidence type="ECO:0000313" key="8">
    <source>
        <dbReference type="EMBL" id="WAU01249.1"/>
    </source>
</evidence>
<comment type="subcellular location">
    <subcellularLocation>
        <location evidence="1">Cell membrane</location>
        <topology evidence="1">Multi-pass membrane protein</topology>
    </subcellularLocation>
</comment>
<keyword evidence="10" id="KW-1185">Reference proteome</keyword>
<dbReference type="GO" id="GO:0005886">
    <property type="term" value="C:plasma membrane"/>
    <property type="evidence" value="ECO:0007669"/>
    <property type="project" value="UniProtKB-SubCell"/>
</dbReference>
<evidence type="ECO:0000256" key="4">
    <source>
        <dbReference type="ARBA" id="ARBA00022989"/>
    </source>
</evidence>
<feature type="transmembrane region" description="Helical" evidence="6">
    <location>
        <begin position="73"/>
        <end position="91"/>
    </location>
</feature>
<evidence type="ECO:0000256" key="1">
    <source>
        <dbReference type="ARBA" id="ARBA00004651"/>
    </source>
</evidence>
<evidence type="ECO:0000256" key="6">
    <source>
        <dbReference type="SAM" id="Phobius"/>
    </source>
</evidence>
<evidence type="ECO:0000313" key="10">
    <source>
        <dbReference type="Proteomes" id="UP001210609"/>
    </source>
</evidence>